<dbReference type="Gene3D" id="1.10.10.1590">
    <property type="entry name" value="NADH-quinone oxidoreductase subunit E"/>
    <property type="match status" value="1"/>
</dbReference>
<evidence type="ECO:0000256" key="1">
    <source>
        <dbReference type="ARBA" id="ARBA00022723"/>
    </source>
</evidence>
<name>A0A2S6MVI9_9HYPH</name>
<dbReference type="InterPro" id="IPR036249">
    <property type="entry name" value="Thioredoxin-like_sf"/>
</dbReference>
<dbReference type="Pfam" id="PF01257">
    <property type="entry name" value="2Fe-2S_thioredx"/>
    <property type="match status" value="1"/>
</dbReference>
<dbReference type="GO" id="GO:0046872">
    <property type="term" value="F:metal ion binding"/>
    <property type="evidence" value="ECO:0007669"/>
    <property type="project" value="UniProtKB-KW"/>
</dbReference>
<keyword evidence="2" id="KW-0408">Iron</keyword>
<evidence type="ECO:0000313" key="5">
    <source>
        <dbReference type="Proteomes" id="UP000239089"/>
    </source>
</evidence>
<dbReference type="GO" id="GO:0051536">
    <property type="term" value="F:iron-sulfur cluster binding"/>
    <property type="evidence" value="ECO:0007669"/>
    <property type="project" value="UniProtKB-KW"/>
</dbReference>
<dbReference type="RefSeq" id="WP_104510498.1">
    <property type="nucleotide sequence ID" value="NZ_JACIGC010000004.1"/>
</dbReference>
<organism evidence="4 5">
    <name type="scientific">Rhodoblastus sphagnicola</name>
    <dbReference type="NCBI Taxonomy" id="333368"/>
    <lineage>
        <taxon>Bacteria</taxon>
        <taxon>Pseudomonadati</taxon>
        <taxon>Pseudomonadota</taxon>
        <taxon>Alphaproteobacteria</taxon>
        <taxon>Hyphomicrobiales</taxon>
        <taxon>Rhodoblastaceae</taxon>
        <taxon>Rhodoblastus</taxon>
    </lineage>
</organism>
<comment type="caution">
    <text evidence="4">The sequence shown here is derived from an EMBL/GenBank/DDBJ whole genome shotgun (WGS) entry which is preliminary data.</text>
</comment>
<dbReference type="PANTHER" id="PTHR43342">
    <property type="entry name" value="NADH-QUINONE OXIDOREDUCTASE, E SUBUNIT"/>
    <property type="match status" value="1"/>
</dbReference>
<sequence>MEQPIAWEESLARDLISDKAELEGPLLPILHALQERFGYVDPRAVGLIASALNVSRAEVFGTLSFYKDFKKQKPLGRTIKLCLAEACQARGANALAARFEQASGCRIDGGFSGGVEIETVYCLGNCALGPNALYDGEIFGALTDEALAALHARAARDGVAR</sequence>
<gene>
    <name evidence="4" type="ORF">CCR94_22330</name>
</gene>
<dbReference type="OrthoDB" id="9807941at2"/>
<accession>A0A2S6MVI9</accession>
<evidence type="ECO:0000256" key="3">
    <source>
        <dbReference type="ARBA" id="ARBA00023014"/>
    </source>
</evidence>
<dbReference type="Proteomes" id="UP000239089">
    <property type="component" value="Unassembled WGS sequence"/>
</dbReference>
<evidence type="ECO:0008006" key="6">
    <source>
        <dbReference type="Google" id="ProtNLM"/>
    </source>
</evidence>
<keyword evidence="3" id="KW-0411">Iron-sulfur</keyword>
<protein>
    <recommendedName>
        <fullName evidence="6">NADH-quinone oxidoreductase subunit E</fullName>
    </recommendedName>
</protein>
<dbReference type="InterPro" id="IPR028431">
    <property type="entry name" value="NADP_DH_HndA-like"/>
</dbReference>
<dbReference type="SUPFAM" id="SSF52833">
    <property type="entry name" value="Thioredoxin-like"/>
    <property type="match status" value="1"/>
</dbReference>
<keyword evidence="5" id="KW-1185">Reference proteome</keyword>
<dbReference type="EMBL" id="NHSJ01000134">
    <property type="protein sequence ID" value="PPQ26380.1"/>
    <property type="molecule type" value="Genomic_DNA"/>
</dbReference>
<proteinExistence type="predicted"/>
<evidence type="ECO:0000313" key="4">
    <source>
        <dbReference type="EMBL" id="PPQ26380.1"/>
    </source>
</evidence>
<keyword evidence="1" id="KW-0479">Metal-binding</keyword>
<dbReference type="Gene3D" id="3.40.30.10">
    <property type="entry name" value="Glutaredoxin"/>
    <property type="match status" value="1"/>
</dbReference>
<dbReference type="InterPro" id="IPR041921">
    <property type="entry name" value="NuoE_N"/>
</dbReference>
<dbReference type="AlphaFoldDB" id="A0A2S6MVI9"/>
<dbReference type="PANTHER" id="PTHR43342:SF1">
    <property type="entry name" value="BIFURCATING [FEFE] HYDROGENASE GAMMA SUBUNIT"/>
    <property type="match status" value="1"/>
</dbReference>
<evidence type="ECO:0000256" key="2">
    <source>
        <dbReference type="ARBA" id="ARBA00023004"/>
    </source>
</evidence>
<reference evidence="4 5" key="1">
    <citation type="journal article" date="2018" name="Arch. Microbiol.">
        <title>New insights into the metabolic potential of the phototrophic purple bacterium Rhodopila globiformis DSM 161(T) from its draft genome sequence and evidence for a vanadium-dependent nitrogenase.</title>
        <authorList>
            <person name="Imhoff J.F."/>
            <person name="Rahn T."/>
            <person name="Kunzel S."/>
            <person name="Neulinger S.C."/>
        </authorList>
    </citation>
    <scope>NUCLEOTIDE SEQUENCE [LARGE SCALE GENOMIC DNA]</scope>
    <source>
        <strain evidence="4 5">DSM 16996</strain>
    </source>
</reference>